<evidence type="ECO:0000256" key="1">
    <source>
        <dbReference type="SAM" id="MobiDB-lite"/>
    </source>
</evidence>
<keyword evidence="2" id="KW-1133">Transmembrane helix</keyword>
<keyword evidence="4" id="KW-1185">Reference proteome</keyword>
<proteinExistence type="predicted"/>
<feature type="transmembrane region" description="Helical" evidence="2">
    <location>
        <begin position="23"/>
        <end position="45"/>
    </location>
</feature>
<evidence type="ECO:0000313" key="3">
    <source>
        <dbReference type="EMBL" id="KAG2481886.1"/>
    </source>
</evidence>
<dbReference type="Proteomes" id="UP000612055">
    <property type="component" value="Unassembled WGS sequence"/>
</dbReference>
<keyword evidence="2" id="KW-0472">Membrane</keyword>
<dbReference type="EMBL" id="JAEHOE010000394">
    <property type="protein sequence ID" value="KAG2481886.1"/>
    <property type="molecule type" value="Genomic_DNA"/>
</dbReference>
<gene>
    <name evidence="3" type="ORF">HYH03_019153</name>
</gene>
<feature type="transmembrane region" description="Helical" evidence="2">
    <location>
        <begin position="57"/>
        <end position="77"/>
    </location>
</feature>
<keyword evidence="2" id="KW-0812">Transmembrane</keyword>
<reference evidence="3" key="1">
    <citation type="journal article" date="2020" name="bioRxiv">
        <title>Comparative genomics of Chlamydomonas.</title>
        <authorList>
            <person name="Craig R.J."/>
            <person name="Hasan A.R."/>
            <person name="Ness R.W."/>
            <person name="Keightley P.D."/>
        </authorList>
    </citation>
    <scope>NUCLEOTIDE SEQUENCE</scope>
    <source>
        <strain evidence="3">CCAP 11/70</strain>
    </source>
</reference>
<accession>A0A836BMA0</accession>
<comment type="caution">
    <text evidence="3">The sequence shown here is derived from an EMBL/GenBank/DDBJ whole genome shotgun (WGS) entry which is preliminary data.</text>
</comment>
<feature type="transmembrane region" description="Helical" evidence="2">
    <location>
        <begin position="89"/>
        <end position="113"/>
    </location>
</feature>
<protein>
    <submittedName>
        <fullName evidence="3">Uncharacterized protein</fullName>
    </submittedName>
</protein>
<evidence type="ECO:0000256" key="2">
    <source>
        <dbReference type="SAM" id="Phobius"/>
    </source>
</evidence>
<feature type="region of interest" description="Disordered" evidence="1">
    <location>
        <begin position="131"/>
        <end position="153"/>
    </location>
</feature>
<organism evidence="3 4">
    <name type="scientific">Edaphochlamys debaryana</name>
    <dbReference type="NCBI Taxonomy" id="47281"/>
    <lineage>
        <taxon>Eukaryota</taxon>
        <taxon>Viridiplantae</taxon>
        <taxon>Chlorophyta</taxon>
        <taxon>core chlorophytes</taxon>
        <taxon>Chlorophyceae</taxon>
        <taxon>CS clade</taxon>
        <taxon>Chlamydomonadales</taxon>
        <taxon>Chlamydomonadales incertae sedis</taxon>
        <taxon>Edaphochlamys</taxon>
    </lineage>
</organism>
<dbReference type="AlphaFoldDB" id="A0A836BMA0"/>
<evidence type="ECO:0000313" key="4">
    <source>
        <dbReference type="Proteomes" id="UP000612055"/>
    </source>
</evidence>
<name>A0A836BMA0_9CHLO</name>
<sequence length="153" mass="15420">MAPCGPLVPAQHRRSVAGTRSRAALCVARVAAAALVAAAAAGWAAPQLYLSPPYPTWATVFGALLAGPPLLAVFGWLGARQPTGVSADLAAPSGGVQAAVAAGLAAAALHVLLYGRPRATSTKYDERAIEATNKAGSQEDRSSARVARAEVVP</sequence>